<dbReference type="EMBL" id="ML995494">
    <property type="protein sequence ID" value="KAF2139102.1"/>
    <property type="molecule type" value="Genomic_DNA"/>
</dbReference>
<name>A0A6A6B4M2_9PEZI</name>
<evidence type="ECO:0000256" key="1">
    <source>
        <dbReference type="SAM" id="MobiDB-lite"/>
    </source>
</evidence>
<protein>
    <submittedName>
        <fullName evidence="2">Uncharacterized protein</fullName>
    </submittedName>
</protein>
<feature type="region of interest" description="Disordered" evidence="1">
    <location>
        <begin position="1"/>
        <end position="28"/>
    </location>
</feature>
<feature type="compositionally biased region" description="Polar residues" evidence="1">
    <location>
        <begin position="117"/>
        <end position="134"/>
    </location>
</feature>
<proteinExistence type="predicted"/>
<sequence>MQSVYSERASRGSIRGRYRQRSRAEGTGAWGLGSRCRRWQRSAILWSRSTPAPIPSSNCQRKGWRDVIHGMPEATVNAVRRCHARKSQGTFFPSATSPAARRRRRRRRRHGTADFRGSTSSRVPTLSSDGSMAQTTVAFPPRACAFARELDRSPC</sequence>
<feature type="compositionally biased region" description="Basic residues" evidence="1">
    <location>
        <begin position="100"/>
        <end position="110"/>
    </location>
</feature>
<dbReference type="Proteomes" id="UP000799438">
    <property type="component" value="Unassembled WGS sequence"/>
</dbReference>
<accession>A0A6A6B4M2</accession>
<feature type="region of interest" description="Disordered" evidence="1">
    <location>
        <begin position="87"/>
        <end position="134"/>
    </location>
</feature>
<gene>
    <name evidence="2" type="ORF">K452DRAFT_80868</name>
</gene>
<dbReference type="AlphaFoldDB" id="A0A6A6B4M2"/>
<evidence type="ECO:0000313" key="2">
    <source>
        <dbReference type="EMBL" id="KAF2139102.1"/>
    </source>
</evidence>
<reference evidence="2" key="1">
    <citation type="journal article" date="2020" name="Stud. Mycol.">
        <title>101 Dothideomycetes genomes: a test case for predicting lifestyles and emergence of pathogens.</title>
        <authorList>
            <person name="Haridas S."/>
            <person name="Albert R."/>
            <person name="Binder M."/>
            <person name="Bloem J."/>
            <person name="Labutti K."/>
            <person name="Salamov A."/>
            <person name="Andreopoulos B."/>
            <person name="Baker S."/>
            <person name="Barry K."/>
            <person name="Bills G."/>
            <person name="Bluhm B."/>
            <person name="Cannon C."/>
            <person name="Castanera R."/>
            <person name="Culley D."/>
            <person name="Daum C."/>
            <person name="Ezra D."/>
            <person name="Gonzalez J."/>
            <person name="Henrissat B."/>
            <person name="Kuo A."/>
            <person name="Liang C."/>
            <person name="Lipzen A."/>
            <person name="Lutzoni F."/>
            <person name="Magnuson J."/>
            <person name="Mondo S."/>
            <person name="Nolan M."/>
            <person name="Ohm R."/>
            <person name="Pangilinan J."/>
            <person name="Park H.-J."/>
            <person name="Ramirez L."/>
            <person name="Alfaro M."/>
            <person name="Sun H."/>
            <person name="Tritt A."/>
            <person name="Yoshinaga Y."/>
            <person name="Zwiers L.-H."/>
            <person name="Turgeon B."/>
            <person name="Goodwin S."/>
            <person name="Spatafora J."/>
            <person name="Crous P."/>
            <person name="Grigoriev I."/>
        </authorList>
    </citation>
    <scope>NUCLEOTIDE SEQUENCE</scope>
    <source>
        <strain evidence="2">CBS 121167</strain>
    </source>
</reference>
<dbReference type="RefSeq" id="XP_033394815.1">
    <property type="nucleotide sequence ID" value="XM_033547178.1"/>
</dbReference>
<keyword evidence="3" id="KW-1185">Reference proteome</keyword>
<dbReference type="GeneID" id="54304685"/>
<organism evidence="2 3">
    <name type="scientific">Aplosporella prunicola CBS 121167</name>
    <dbReference type="NCBI Taxonomy" id="1176127"/>
    <lineage>
        <taxon>Eukaryota</taxon>
        <taxon>Fungi</taxon>
        <taxon>Dikarya</taxon>
        <taxon>Ascomycota</taxon>
        <taxon>Pezizomycotina</taxon>
        <taxon>Dothideomycetes</taxon>
        <taxon>Dothideomycetes incertae sedis</taxon>
        <taxon>Botryosphaeriales</taxon>
        <taxon>Aplosporellaceae</taxon>
        <taxon>Aplosporella</taxon>
    </lineage>
</organism>
<evidence type="ECO:0000313" key="3">
    <source>
        <dbReference type="Proteomes" id="UP000799438"/>
    </source>
</evidence>
<feature type="compositionally biased region" description="Polar residues" evidence="1">
    <location>
        <begin position="87"/>
        <end position="97"/>
    </location>
</feature>